<feature type="transmembrane region" description="Helical" evidence="1">
    <location>
        <begin position="626"/>
        <end position="646"/>
    </location>
</feature>
<feature type="transmembrane region" description="Helical" evidence="1">
    <location>
        <begin position="560"/>
        <end position="582"/>
    </location>
</feature>
<dbReference type="SUPFAM" id="SSF52540">
    <property type="entry name" value="P-loop containing nucleoside triphosphate hydrolases"/>
    <property type="match status" value="1"/>
</dbReference>
<feature type="transmembrane region" description="Helical" evidence="1">
    <location>
        <begin position="487"/>
        <end position="504"/>
    </location>
</feature>
<dbReference type="Pfam" id="PF05729">
    <property type="entry name" value="NACHT"/>
    <property type="match status" value="1"/>
</dbReference>
<accession>A0A918LPC6</accession>
<protein>
    <recommendedName>
        <fullName evidence="2">NACHT domain-containing protein</fullName>
    </recommendedName>
</protein>
<gene>
    <name evidence="3" type="ORF">GCM10014713_26090</name>
</gene>
<feature type="domain" description="NACHT" evidence="2">
    <location>
        <begin position="145"/>
        <end position="317"/>
    </location>
</feature>
<sequence length="706" mass="74653">MVGTAAVVGATVWVASHLKAGQSATDVATLIGVPIGLTGLVVALISLRATLATLGQPADAAAAARSAATTLAGQIRAAEAEQWKRLVGGEVERINLHYSLHANADPAAALAPTPAGRLYTKPDGAAGAPLPDITAFYRGTRPARLVVTGAPGAGKTVLALELILGLLKSRADTDPVPVRLSLAEWDTHALPRLKDFVADHLVHALDWHPKRARQLIDHGMVLPVLDGLDEMDTTLSHAGTALLDADGHPLPDPAAPRARAALDRLNAYQDATDRGPLVVTCRSAHYDALPEEDRLRTAAEIRVDAVGREDAAAYLERRSAGSARWRPLLRHLRTDPAGTLAQSLSTPWRLSLTAVVYRRHGDPGELLQHATPADLDDHLLARLIPAATDLAPNPRGYTAQRVHRWLAHLNKATLPDPATAGPGAAMGTDLVLHRLWPLEGRRDVRIMDGLMTMLVLMGPMLALRIALTPDTFWHLTMDIKIPHLATRVLVFTALAAFAVAWGRSGPATESPRRTSWKRLRTAEGLGQVLIGLLVGAAGGAFVGVLSVLADALNGDLELSLRTTLLVGIVPGTVCGALLALGAELSQSPSEMSGPRDLIRDDTRNALAVALPYGVGLGVLSTAFHGAAVGVCLGAAALVGLALAVGAASRRYAVFLFCAAPRLPLRLGEFMDWACEAGLLRLSGPAYQFRHRELQAWLARNPSPPPP</sequence>
<name>A0A918LPC6_9ACTN</name>
<keyword evidence="1" id="KW-0472">Membrane</keyword>
<dbReference type="Proteomes" id="UP000619486">
    <property type="component" value="Unassembled WGS sequence"/>
</dbReference>
<dbReference type="InterPro" id="IPR007111">
    <property type="entry name" value="NACHT_NTPase"/>
</dbReference>
<keyword evidence="1" id="KW-1133">Transmembrane helix</keyword>
<dbReference type="Gene3D" id="3.40.50.300">
    <property type="entry name" value="P-loop containing nucleotide triphosphate hydrolases"/>
    <property type="match status" value="1"/>
</dbReference>
<feature type="transmembrane region" description="Helical" evidence="1">
    <location>
        <begin position="525"/>
        <end position="548"/>
    </location>
</feature>
<dbReference type="RefSeq" id="WP_189201747.1">
    <property type="nucleotide sequence ID" value="NZ_BMQQ01000008.1"/>
</dbReference>
<feature type="transmembrane region" description="Helical" evidence="1">
    <location>
        <begin position="30"/>
        <end position="47"/>
    </location>
</feature>
<comment type="caution">
    <text evidence="3">The sequence shown here is derived from an EMBL/GenBank/DDBJ whole genome shotgun (WGS) entry which is preliminary data.</text>
</comment>
<feature type="transmembrane region" description="Helical" evidence="1">
    <location>
        <begin position="603"/>
        <end position="620"/>
    </location>
</feature>
<reference evidence="3" key="2">
    <citation type="submission" date="2020-09" db="EMBL/GenBank/DDBJ databases">
        <authorList>
            <person name="Sun Q."/>
            <person name="Ohkuma M."/>
        </authorList>
    </citation>
    <scope>NUCLEOTIDE SEQUENCE</scope>
    <source>
        <strain evidence="3">JCM 3172</strain>
    </source>
</reference>
<feature type="transmembrane region" description="Helical" evidence="1">
    <location>
        <begin position="449"/>
        <end position="467"/>
    </location>
</feature>
<keyword evidence="4" id="KW-1185">Reference proteome</keyword>
<dbReference type="InterPro" id="IPR027417">
    <property type="entry name" value="P-loop_NTPase"/>
</dbReference>
<dbReference type="EMBL" id="BMQQ01000008">
    <property type="protein sequence ID" value="GGT31383.1"/>
    <property type="molecule type" value="Genomic_DNA"/>
</dbReference>
<keyword evidence="1" id="KW-0812">Transmembrane</keyword>
<reference evidence="3" key="1">
    <citation type="journal article" date="2014" name="Int. J. Syst. Evol. Microbiol.">
        <title>Complete genome sequence of Corynebacterium casei LMG S-19264T (=DSM 44701T), isolated from a smear-ripened cheese.</title>
        <authorList>
            <consortium name="US DOE Joint Genome Institute (JGI-PGF)"/>
            <person name="Walter F."/>
            <person name="Albersmeier A."/>
            <person name="Kalinowski J."/>
            <person name="Ruckert C."/>
        </authorList>
    </citation>
    <scope>NUCLEOTIDE SEQUENCE</scope>
    <source>
        <strain evidence="3">JCM 3172</strain>
    </source>
</reference>
<evidence type="ECO:0000313" key="3">
    <source>
        <dbReference type="EMBL" id="GGT31383.1"/>
    </source>
</evidence>
<evidence type="ECO:0000256" key="1">
    <source>
        <dbReference type="SAM" id="Phobius"/>
    </source>
</evidence>
<evidence type="ECO:0000313" key="4">
    <source>
        <dbReference type="Proteomes" id="UP000619486"/>
    </source>
</evidence>
<evidence type="ECO:0000259" key="2">
    <source>
        <dbReference type="Pfam" id="PF05729"/>
    </source>
</evidence>
<dbReference type="AlphaFoldDB" id="A0A918LPC6"/>
<organism evidence="3 4">
    <name type="scientific">Streptomyces purpureus</name>
    <dbReference type="NCBI Taxonomy" id="1951"/>
    <lineage>
        <taxon>Bacteria</taxon>
        <taxon>Bacillati</taxon>
        <taxon>Actinomycetota</taxon>
        <taxon>Actinomycetes</taxon>
        <taxon>Kitasatosporales</taxon>
        <taxon>Streptomycetaceae</taxon>
        <taxon>Streptomyces</taxon>
    </lineage>
</organism>
<proteinExistence type="predicted"/>